<dbReference type="AlphaFoldDB" id="A0A6H0ZKS5"/>
<sequence>MDNWLKALVACACVVIISGGGYYAYSQYAETRAHSLEQARLENVRDGLFRDAEAAKNDVEAVKKYCRAAQTSQTLSALADKRDLYRQIEENCRYFGYL</sequence>
<dbReference type="EMBL" id="CP050898">
    <property type="protein sequence ID" value="QIX20763.1"/>
    <property type="molecule type" value="Genomic_DNA"/>
</dbReference>
<dbReference type="Proteomes" id="UP000500870">
    <property type="component" value="Chromosome 1"/>
</dbReference>
<name>A0A6H0ZKS5_9HYPH</name>
<accession>A0A6H0ZKS5</accession>
<protein>
    <submittedName>
        <fullName evidence="1">Uncharacterized protein</fullName>
    </submittedName>
</protein>
<dbReference type="RefSeq" id="WP_136882712.1">
    <property type="nucleotide sequence ID" value="NZ_CP050898.1"/>
</dbReference>
<evidence type="ECO:0000313" key="2">
    <source>
        <dbReference type="Proteomes" id="UP000500870"/>
    </source>
</evidence>
<gene>
    <name evidence="1" type="ORF">FOB41_06275</name>
</gene>
<evidence type="ECO:0000313" key="1">
    <source>
        <dbReference type="EMBL" id="QIX20763.1"/>
    </source>
</evidence>
<proteinExistence type="predicted"/>
<reference evidence="1 2" key="1">
    <citation type="submission" date="2020-04" db="EMBL/GenBank/DDBJ databases">
        <title>FDA dAtabase for Regulatory Grade micrObial Sequences (FDA-ARGOS): Supporting development and validation of Infectious Disease Dx tests.</title>
        <authorList>
            <person name="Sciortino C."/>
            <person name="Tallon L."/>
            <person name="Sadzewicz L."/>
            <person name="Vavikolanu K."/>
            <person name="Mehta A."/>
            <person name="Aluvathingal J."/>
            <person name="Nadendla S."/>
            <person name="Nandy P."/>
            <person name="Geyer C."/>
            <person name="Yan Y."/>
            <person name="Sichtig H."/>
        </authorList>
    </citation>
    <scope>NUCLEOTIDE SEQUENCE [LARGE SCALE GENOMIC DNA]</scope>
    <source>
        <strain evidence="1 2">FDAARGOS_633</strain>
    </source>
</reference>
<organism evidence="1 2">
    <name type="scientific">Agrobacterium pusense</name>
    <dbReference type="NCBI Taxonomy" id="648995"/>
    <lineage>
        <taxon>Bacteria</taxon>
        <taxon>Pseudomonadati</taxon>
        <taxon>Pseudomonadota</taxon>
        <taxon>Alphaproteobacteria</taxon>
        <taxon>Hyphomicrobiales</taxon>
        <taxon>Rhizobiaceae</taxon>
        <taxon>Rhizobium/Agrobacterium group</taxon>
        <taxon>Agrobacterium</taxon>
    </lineage>
</organism>